<feature type="transmembrane region" description="Helical" evidence="1">
    <location>
        <begin position="192"/>
        <end position="214"/>
    </location>
</feature>
<accession>A0A4R6PJM4</accession>
<keyword evidence="1" id="KW-0472">Membrane</keyword>
<feature type="transmembrane region" description="Helical" evidence="1">
    <location>
        <begin position="334"/>
        <end position="355"/>
    </location>
</feature>
<evidence type="ECO:0000256" key="1">
    <source>
        <dbReference type="SAM" id="Phobius"/>
    </source>
</evidence>
<dbReference type="Pfam" id="PF03929">
    <property type="entry name" value="PepSY_TM"/>
    <property type="match status" value="1"/>
</dbReference>
<keyword evidence="3" id="KW-1185">Reference proteome</keyword>
<dbReference type="InterPro" id="IPR005625">
    <property type="entry name" value="PepSY-ass_TM"/>
</dbReference>
<gene>
    <name evidence="2" type="ORF">DEU29_105169</name>
</gene>
<feature type="transmembrane region" description="Helical" evidence="1">
    <location>
        <begin position="422"/>
        <end position="442"/>
    </location>
</feature>
<proteinExistence type="predicted"/>
<dbReference type="PANTHER" id="PTHR34219:SF3">
    <property type="entry name" value="BLL7967 PROTEIN"/>
    <property type="match status" value="1"/>
</dbReference>
<dbReference type="PANTHER" id="PTHR34219">
    <property type="entry name" value="IRON-REGULATED INNER MEMBRANE PROTEIN-RELATED"/>
    <property type="match status" value="1"/>
</dbReference>
<dbReference type="AlphaFoldDB" id="A0A4R6PJM4"/>
<organism evidence="2 3">
    <name type="scientific">Idiomarina aquatica</name>
    <dbReference type="NCBI Taxonomy" id="1327752"/>
    <lineage>
        <taxon>Bacteria</taxon>
        <taxon>Pseudomonadati</taxon>
        <taxon>Pseudomonadota</taxon>
        <taxon>Gammaproteobacteria</taxon>
        <taxon>Alteromonadales</taxon>
        <taxon>Idiomarinaceae</taxon>
        <taxon>Idiomarina</taxon>
    </lineage>
</organism>
<feature type="transmembrane region" description="Helical" evidence="1">
    <location>
        <begin position="367"/>
        <end position="385"/>
    </location>
</feature>
<keyword evidence="1" id="KW-1133">Transmembrane helix</keyword>
<feature type="transmembrane region" description="Helical" evidence="1">
    <location>
        <begin position="448"/>
        <end position="467"/>
    </location>
</feature>
<feature type="transmembrane region" description="Helical" evidence="1">
    <location>
        <begin position="391"/>
        <end position="410"/>
    </location>
</feature>
<feature type="transmembrane region" description="Helical" evidence="1">
    <location>
        <begin position="20"/>
        <end position="40"/>
    </location>
</feature>
<dbReference type="RefSeq" id="WP_133539358.1">
    <property type="nucleotide sequence ID" value="NZ_SNXI01000005.1"/>
</dbReference>
<name>A0A4R6PJM4_9GAMM</name>
<dbReference type="EMBL" id="SNXI01000005">
    <property type="protein sequence ID" value="TDP38317.1"/>
    <property type="molecule type" value="Genomic_DNA"/>
</dbReference>
<dbReference type="Proteomes" id="UP000295531">
    <property type="component" value="Unassembled WGS sequence"/>
</dbReference>
<keyword evidence="1" id="KW-0812">Transmembrane</keyword>
<evidence type="ECO:0000313" key="3">
    <source>
        <dbReference type="Proteomes" id="UP000295531"/>
    </source>
</evidence>
<comment type="caution">
    <text evidence="2">The sequence shown here is derived from an EMBL/GenBank/DDBJ whole genome shotgun (WGS) entry which is preliminary data.</text>
</comment>
<reference evidence="2 3" key="1">
    <citation type="submission" date="2019-03" db="EMBL/GenBank/DDBJ databases">
        <title>Freshwater and sediment microbial communities from various areas in North America, analyzing microbe dynamics in response to fracking.</title>
        <authorList>
            <person name="Lamendella R."/>
        </authorList>
    </citation>
    <scope>NUCLEOTIDE SEQUENCE [LARGE SCALE GENOMIC DNA]</scope>
    <source>
        <strain evidence="2 3">18_TX</strain>
    </source>
</reference>
<sequence>MNFSITRAFSQRSLKSHSWLGLLSAVLLYWICLSGTLAVFSQELTRWEQPTIEETLEYDAAALQRAYEQVLAEQDQFQGLTTMRLPTVDIPRLYINANGQSWYINEDGTLGPPKQHPFTNMIAELHAELHLPHSFGMIVVSVFGALLTGLILTGVFAHRRMFKDAFRWRRGGNGQQGEADLHNRLSVWGLPFHLMIALTGAYFGLALLMTNFYAETQYKGDEMALFADVFGATPEVESYDGEMDLPRALTELKRVAPQAQPLFITFERPGEADQYLLMGAQHHDKLIYSEQYRFDAMGNYIDAVGYADGKTGQEAIFSVYRLHFGHFAGEWMKIVYGVLGLALTVICVSGVNIWLKKRQHDDALNDYWAAIVWGTPMAMTLAALVSLLCGFSATLTFWAMLLLSVVYSAWRKQPQQVTQQFLMATITMLLVLVTVHVVMFGVNLAQPAAIWINGGLLVSAVLLWLRLKRVK</sequence>
<dbReference type="OrthoDB" id="5294804at2"/>
<feature type="transmembrane region" description="Helical" evidence="1">
    <location>
        <begin position="135"/>
        <end position="157"/>
    </location>
</feature>
<evidence type="ECO:0000313" key="2">
    <source>
        <dbReference type="EMBL" id="TDP38317.1"/>
    </source>
</evidence>
<protein>
    <submittedName>
        <fullName evidence="2">Putative iron-regulated membrane protein</fullName>
    </submittedName>
</protein>